<dbReference type="InterPro" id="IPR004304">
    <property type="entry name" value="FmdA_AmdA"/>
</dbReference>
<reference evidence="1 2" key="1">
    <citation type="submission" date="2019-01" db="EMBL/GenBank/DDBJ databases">
        <authorList>
            <person name="Ferrante I. M."/>
        </authorList>
    </citation>
    <scope>NUCLEOTIDE SEQUENCE [LARGE SCALE GENOMIC DNA]</scope>
    <source>
        <strain evidence="1 2">B856</strain>
    </source>
</reference>
<dbReference type="PANTHER" id="PTHR31891:SF1">
    <property type="entry name" value="FORMAMIDASE C869.04-RELATED"/>
    <property type="match status" value="1"/>
</dbReference>
<dbReference type="Gene3D" id="2.60.120.580">
    <property type="entry name" value="Acetamidase/Formamidase-like domains"/>
    <property type="match status" value="3"/>
</dbReference>
<evidence type="ECO:0008006" key="3">
    <source>
        <dbReference type="Google" id="ProtNLM"/>
    </source>
</evidence>
<proteinExistence type="predicted"/>
<dbReference type="Gene3D" id="3.10.28.20">
    <property type="entry name" value="Acetamidase/Formamidase-like domains"/>
    <property type="match status" value="1"/>
</dbReference>
<evidence type="ECO:0000313" key="2">
    <source>
        <dbReference type="Proteomes" id="UP000291116"/>
    </source>
</evidence>
<accession>A0A448Z8X5</accession>
<dbReference type="AlphaFoldDB" id="A0A448Z8X5"/>
<dbReference type="OrthoDB" id="506331at2759"/>
<sequence length="518" mass="56630">MMLLSTIEAANHSLPLSADNVHWGYFSKSLAPAITISSGDTVEVEMATHHGCDDWDLMIEGDPGMEDVFYWDHMNGANEHFRGATGGGDGVHILTGPIYVEDAEPGDLLKVEILDLKRRKNPKTGRTFGSNAAAWWGFQARVKRIDGSDFKAGEFTGTPDENDEIITIYEVIDEGDQSFVIPQFQFGWPKVTDPNGTVRDYIAYPGTCVPHDLHGCSEEFAPTSSVTDMGWKKEGSIKYYDDVFPAKIPVNYHIGCMGLPPASHEFVDSIPPMVTGGNLDNTRIAAGTTMYYPVQVAGALLSMGDAHAAQGDSELDGTGVETSVTGNFKLSVIKAKDLNEAQKVQNFPLGETETEWIVHGFTETDYLETFAEQPSDIYSNSEIDPAMANAYMQTRKFIMAMYGITEPEANTLITQGVDFGITQVVDGNWGVHAVVPKMIFETYEGDGGGIKINDPVIERSAPISADLPLNSDNVHWGYFSKELDPVLTVNSGDEVVVEMATHHACDDWDRMIAGDEGK</sequence>
<name>A0A448Z8X5_9STRA</name>
<dbReference type="EMBL" id="CAACVS010000171">
    <property type="protein sequence ID" value="VEU38512.1"/>
    <property type="molecule type" value="Genomic_DNA"/>
</dbReference>
<protein>
    <recommendedName>
        <fullName evidence="3">Acetamidase</fullName>
    </recommendedName>
</protein>
<keyword evidence="2" id="KW-1185">Reference proteome</keyword>
<dbReference type="GO" id="GO:0016811">
    <property type="term" value="F:hydrolase activity, acting on carbon-nitrogen (but not peptide) bonds, in linear amides"/>
    <property type="evidence" value="ECO:0007669"/>
    <property type="project" value="InterPro"/>
</dbReference>
<gene>
    <name evidence="1" type="ORF">PSNMU_V1.4_AUG-EV-PASAV3_0052860</name>
</gene>
<evidence type="ECO:0000313" key="1">
    <source>
        <dbReference type="EMBL" id="VEU38512.1"/>
    </source>
</evidence>
<dbReference type="Pfam" id="PF03069">
    <property type="entry name" value="FmdA_AmdA"/>
    <property type="match status" value="1"/>
</dbReference>
<organism evidence="1 2">
    <name type="scientific">Pseudo-nitzschia multistriata</name>
    <dbReference type="NCBI Taxonomy" id="183589"/>
    <lineage>
        <taxon>Eukaryota</taxon>
        <taxon>Sar</taxon>
        <taxon>Stramenopiles</taxon>
        <taxon>Ochrophyta</taxon>
        <taxon>Bacillariophyta</taxon>
        <taxon>Bacillariophyceae</taxon>
        <taxon>Bacillariophycidae</taxon>
        <taxon>Bacillariales</taxon>
        <taxon>Bacillariaceae</taxon>
        <taxon>Pseudo-nitzschia</taxon>
    </lineage>
</organism>
<dbReference type="SUPFAM" id="SSF141130">
    <property type="entry name" value="Acetamidase/Formamidase-like"/>
    <property type="match status" value="2"/>
</dbReference>
<dbReference type="Proteomes" id="UP000291116">
    <property type="component" value="Unassembled WGS sequence"/>
</dbReference>
<dbReference type="PANTHER" id="PTHR31891">
    <property type="entry name" value="FORMAMIDASE C869.04-RELATED"/>
    <property type="match status" value="1"/>
</dbReference>